<keyword evidence="2" id="KW-0418">Kinase</keyword>
<dbReference type="InterPro" id="IPR003594">
    <property type="entry name" value="HATPase_dom"/>
</dbReference>
<evidence type="ECO:0000256" key="3">
    <source>
        <dbReference type="ARBA" id="ARBA00023012"/>
    </source>
</evidence>
<comment type="caution">
    <text evidence="5">The sequence shown here is derived from an EMBL/GenBank/DDBJ whole genome shotgun (WGS) entry which is preliminary data.</text>
</comment>
<dbReference type="EMBL" id="QXGH01000018">
    <property type="protein sequence ID" value="RHW26221.1"/>
    <property type="molecule type" value="Genomic_DNA"/>
</dbReference>
<evidence type="ECO:0000256" key="2">
    <source>
        <dbReference type="ARBA" id="ARBA00022777"/>
    </source>
</evidence>
<feature type="domain" description="Histidine kinase" evidence="4">
    <location>
        <begin position="558"/>
        <end position="643"/>
    </location>
</feature>
<dbReference type="Proteomes" id="UP000283644">
    <property type="component" value="Unassembled WGS sequence"/>
</dbReference>
<dbReference type="InterPro" id="IPR005467">
    <property type="entry name" value="His_kinase_dom"/>
</dbReference>
<keyword evidence="3" id="KW-0902">Two-component regulatory system</keyword>
<dbReference type="GO" id="GO:0000155">
    <property type="term" value="F:phosphorelay sensor kinase activity"/>
    <property type="evidence" value="ECO:0007669"/>
    <property type="project" value="InterPro"/>
</dbReference>
<reference evidence="5 6" key="1">
    <citation type="submission" date="2018-09" db="EMBL/GenBank/DDBJ databases">
        <title>Genome sequencing of Nocardioides immobilis CCTCC AB 2017083 for comparison to Nocardioides silvaticus.</title>
        <authorList>
            <person name="Li C."/>
            <person name="Wang G."/>
        </authorList>
    </citation>
    <scope>NUCLEOTIDE SEQUENCE [LARGE SCALE GENOMIC DNA]</scope>
    <source>
        <strain evidence="5 6">CCTCC AB 2017083</strain>
    </source>
</reference>
<name>A0A417Y0W2_9ACTN</name>
<proteinExistence type="predicted"/>
<keyword evidence="6" id="KW-1185">Reference proteome</keyword>
<dbReference type="Pfam" id="PF07730">
    <property type="entry name" value="HisKA_3"/>
    <property type="match status" value="1"/>
</dbReference>
<dbReference type="InterPro" id="IPR050482">
    <property type="entry name" value="Sensor_HK_TwoCompSys"/>
</dbReference>
<protein>
    <recommendedName>
        <fullName evidence="4">Histidine kinase domain-containing protein</fullName>
    </recommendedName>
</protein>
<gene>
    <name evidence="5" type="ORF">D0Z08_14690</name>
</gene>
<accession>A0A417Y0W2</accession>
<dbReference type="Gene3D" id="3.30.450.40">
    <property type="match status" value="2"/>
</dbReference>
<dbReference type="InterPro" id="IPR029016">
    <property type="entry name" value="GAF-like_dom_sf"/>
</dbReference>
<dbReference type="PANTHER" id="PTHR24421">
    <property type="entry name" value="NITRATE/NITRITE SENSOR PROTEIN NARX-RELATED"/>
    <property type="match status" value="1"/>
</dbReference>
<evidence type="ECO:0000313" key="5">
    <source>
        <dbReference type="EMBL" id="RHW26221.1"/>
    </source>
</evidence>
<dbReference type="PROSITE" id="PS50109">
    <property type="entry name" value="HIS_KIN"/>
    <property type="match status" value="1"/>
</dbReference>
<sequence length="643" mass="69606">MDLARTAVRALSSNVLSLTRTGTGGTSVLVADGFEPIDTEALARLGAQWCAAFDRSATTTARQVVPGDGLPDEGLEGTALRVGLIAPVHQDGLLVGVVAALRDRGDFSADERSLADAFARHFAVALAPRAPAASRYLDGLLEALDEVNRRAASVTRIDELSAMLDPVLASVFGNVRSGLALWDERQDVLRMVSSTFPVDMWQTSLTDLRSSTVRVFLTGTSWVTDRALTDPGVLKDQPVRFEIERLVQIQLNAAGRRIGVLSIAMEDHPSPELLEMIERLAPHLATVVEFARTAARLRQRGDLTASVSAIAVAVANTSKESGLRDLVSGVEDLKRTVGASALVIERDGTHDIVAADPDVADYVARVLADLGEPLSDSFEHSVDISDTSDGCLFVVPIRLSGEHIGTLLALRRSNRFDAEERAALERVASLFALQASSERHWHQRIQLAKVDERERLADDLHDDVVQLLYGIQLNLDLAVESTGEAETHDRLLRSRELAASADKILRQMIVDRSDPVTPELRAGVGEIVERMRRDHGLEIDDTFAGEPRDVPDEVSHLMLRVLRECLTNVAKHASSRHVLLSVAVRPEKIELVISDDGAGVGDQRGVEGYGLASMRRSLARHGGQLTVASTGRGTTVTATVALR</sequence>
<dbReference type="InterPro" id="IPR036890">
    <property type="entry name" value="HATPase_C_sf"/>
</dbReference>
<dbReference type="SUPFAM" id="SSF55781">
    <property type="entry name" value="GAF domain-like"/>
    <property type="match status" value="3"/>
</dbReference>
<dbReference type="PANTHER" id="PTHR24421:SF61">
    <property type="entry name" value="OXYGEN SENSOR HISTIDINE KINASE NREB"/>
    <property type="match status" value="1"/>
</dbReference>
<dbReference type="SMART" id="SM00387">
    <property type="entry name" value="HATPase_c"/>
    <property type="match status" value="1"/>
</dbReference>
<dbReference type="InterPro" id="IPR011712">
    <property type="entry name" value="Sig_transdc_His_kin_sub3_dim/P"/>
</dbReference>
<dbReference type="Gene3D" id="1.20.5.1930">
    <property type="match status" value="1"/>
</dbReference>
<evidence type="ECO:0000313" key="6">
    <source>
        <dbReference type="Proteomes" id="UP000283644"/>
    </source>
</evidence>
<organism evidence="5 6">
    <name type="scientific">Nocardioides immobilis</name>
    <dbReference type="NCBI Taxonomy" id="2049295"/>
    <lineage>
        <taxon>Bacteria</taxon>
        <taxon>Bacillati</taxon>
        <taxon>Actinomycetota</taxon>
        <taxon>Actinomycetes</taxon>
        <taxon>Propionibacteriales</taxon>
        <taxon>Nocardioidaceae</taxon>
        <taxon>Nocardioides</taxon>
    </lineage>
</organism>
<dbReference type="SUPFAM" id="SSF55874">
    <property type="entry name" value="ATPase domain of HSP90 chaperone/DNA topoisomerase II/histidine kinase"/>
    <property type="match status" value="1"/>
</dbReference>
<evidence type="ECO:0000256" key="1">
    <source>
        <dbReference type="ARBA" id="ARBA00022679"/>
    </source>
</evidence>
<dbReference type="Gene3D" id="3.30.565.10">
    <property type="entry name" value="Histidine kinase-like ATPase, C-terminal domain"/>
    <property type="match status" value="1"/>
</dbReference>
<dbReference type="GO" id="GO:0016020">
    <property type="term" value="C:membrane"/>
    <property type="evidence" value="ECO:0007669"/>
    <property type="project" value="InterPro"/>
</dbReference>
<evidence type="ECO:0000259" key="4">
    <source>
        <dbReference type="PROSITE" id="PS50109"/>
    </source>
</evidence>
<dbReference type="CDD" id="cd16917">
    <property type="entry name" value="HATPase_UhpB-NarQ-NarX-like"/>
    <property type="match status" value="1"/>
</dbReference>
<dbReference type="AlphaFoldDB" id="A0A417Y0W2"/>
<keyword evidence="1" id="KW-0808">Transferase</keyword>
<dbReference type="Pfam" id="PF02518">
    <property type="entry name" value="HATPase_c"/>
    <property type="match status" value="1"/>
</dbReference>
<dbReference type="GO" id="GO:0046983">
    <property type="term" value="F:protein dimerization activity"/>
    <property type="evidence" value="ECO:0007669"/>
    <property type="project" value="InterPro"/>
</dbReference>